<protein>
    <submittedName>
        <fullName evidence="1">Uncharacterized protein</fullName>
    </submittedName>
</protein>
<reference evidence="1 2" key="1">
    <citation type="journal article" date="2024" name="G3 (Bethesda)">
        <title>Genome assembly of Hibiscus sabdariffa L. provides insights into metabolisms of medicinal natural products.</title>
        <authorList>
            <person name="Kim T."/>
        </authorList>
    </citation>
    <scope>NUCLEOTIDE SEQUENCE [LARGE SCALE GENOMIC DNA]</scope>
    <source>
        <strain evidence="1">TK-2024</strain>
        <tissue evidence="1">Old leaves</tissue>
    </source>
</reference>
<gene>
    <name evidence="1" type="ORF">V6N12_068752</name>
</gene>
<keyword evidence="2" id="KW-1185">Reference proteome</keyword>
<accession>A0ABR2FR00</accession>
<dbReference type="EMBL" id="JBBPBM010000005">
    <property type="protein sequence ID" value="KAK8584511.1"/>
    <property type="molecule type" value="Genomic_DNA"/>
</dbReference>
<organism evidence="1 2">
    <name type="scientific">Hibiscus sabdariffa</name>
    <name type="common">roselle</name>
    <dbReference type="NCBI Taxonomy" id="183260"/>
    <lineage>
        <taxon>Eukaryota</taxon>
        <taxon>Viridiplantae</taxon>
        <taxon>Streptophyta</taxon>
        <taxon>Embryophyta</taxon>
        <taxon>Tracheophyta</taxon>
        <taxon>Spermatophyta</taxon>
        <taxon>Magnoliopsida</taxon>
        <taxon>eudicotyledons</taxon>
        <taxon>Gunneridae</taxon>
        <taxon>Pentapetalae</taxon>
        <taxon>rosids</taxon>
        <taxon>malvids</taxon>
        <taxon>Malvales</taxon>
        <taxon>Malvaceae</taxon>
        <taxon>Malvoideae</taxon>
        <taxon>Hibiscus</taxon>
    </lineage>
</organism>
<name>A0ABR2FR00_9ROSI</name>
<evidence type="ECO:0000313" key="2">
    <source>
        <dbReference type="Proteomes" id="UP001472677"/>
    </source>
</evidence>
<proteinExistence type="predicted"/>
<evidence type="ECO:0000313" key="1">
    <source>
        <dbReference type="EMBL" id="KAK8584511.1"/>
    </source>
</evidence>
<sequence length="115" mass="12386">MNLPTVHKFDVNVSSSHPLKNQTSNHALNPKKHTALELSMSSVPTTCLTLRLAKAHSEPFTTTANTSAQHNLFGVSVTMTTEIVKISIVACSVLNEATILEVPDSTIDVLSTMVE</sequence>
<dbReference type="Proteomes" id="UP001472677">
    <property type="component" value="Unassembled WGS sequence"/>
</dbReference>
<comment type="caution">
    <text evidence="1">The sequence shown here is derived from an EMBL/GenBank/DDBJ whole genome shotgun (WGS) entry which is preliminary data.</text>
</comment>